<keyword evidence="4" id="KW-0997">Cell inner membrane</keyword>
<dbReference type="AlphaFoldDB" id="A0A369YKG4"/>
<evidence type="ECO:0000256" key="8">
    <source>
        <dbReference type="ARBA" id="ARBA00023136"/>
    </source>
</evidence>
<evidence type="ECO:0000313" key="12">
    <source>
        <dbReference type="EMBL" id="RDE71941.1"/>
    </source>
</evidence>
<comment type="caution">
    <text evidence="12">The sequence shown here is derived from an EMBL/GenBank/DDBJ whole genome shotgun (WGS) entry which is preliminary data.</text>
</comment>
<dbReference type="InterPro" id="IPR050334">
    <property type="entry name" value="Molybdenum_import_ModC"/>
</dbReference>
<dbReference type="InterPro" id="IPR003593">
    <property type="entry name" value="AAA+_ATPase"/>
</dbReference>
<keyword evidence="1" id="KW-0813">Transport</keyword>
<dbReference type="Pfam" id="PF00005">
    <property type="entry name" value="ABC_tran"/>
    <property type="match status" value="1"/>
</dbReference>
<gene>
    <name evidence="12" type="ORF">DPV93_06335</name>
</gene>
<keyword evidence="7" id="KW-1278">Translocase</keyword>
<keyword evidence="5" id="KW-0547">Nucleotide-binding</keyword>
<dbReference type="PROSITE" id="PS00211">
    <property type="entry name" value="ABC_TRANSPORTER_1"/>
    <property type="match status" value="1"/>
</dbReference>
<accession>A0A369YKG4</accession>
<name>A0A369YKG4_9PAST</name>
<dbReference type="SUPFAM" id="SSF50331">
    <property type="entry name" value="MOP-like"/>
    <property type="match status" value="1"/>
</dbReference>
<proteinExistence type="predicted"/>
<evidence type="ECO:0000256" key="2">
    <source>
        <dbReference type="ARBA" id="ARBA00022475"/>
    </source>
</evidence>
<dbReference type="GO" id="GO:0005524">
    <property type="term" value="F:ATP binding"/>
    <property type="evidence" value="ECO:0007669"/>
    <property type="project" value="UniProtKB-KW"/>
</dbReference>
<dbReference type="NCBIfam" id="TIGR02142">
    <property type="entry name" value="modC_ABC"/>
    <property type="match status" value="1"/>
</dbReference>
<keyword evidence="8" id="KW-0472">Membrane</keyword>
<dbReference type="PROSITE" id="PS50893">
    <property type="entry name" value="ABC_TRANSPORTER_2"/>
    <property type="match status" value="1"/>
</dbReference>
<dbReference type="InterPro" id="IPR004606">
    <property type="entry name" value="Mop_domain"/>
</dbReference>
<evidence type="ECO:0000256" key="1">
    <source>
        <dbReference type="ARBA" id="ARBA00022448"/>
    </source>
</evidence>
<dbReference type="InterPro" id="IPR005116">
    <property type="entry name" value="Transp-assoc_OB_typ1"/>
</dbReference>
<dbReference type="GO" id="GO:0140359">
    <property type="term" value="F:ABC-type transporter activity"/>
    <property type="evidence" value="ECO:0007669"/>
    <property type="project" value="InterPro"/>
</dbReference>
<evidence type="ECO:0000256" key="3">
    <source>
        <dbReference type="ARBA" id="ARBA00022505"/>
    </source>
</evidence>
<dbReference type="Gene3D" id="2.40.50.100">
    <property type="match status" value="1"/>
</dbReference>
<dbReference type="EC" id="3.6.3.29" evidence="12"/>
<dbReference type="FunFam" id="3.40.50.300:FF:000634">
    <property type="entry name" value="Molybdenum import ATP-binding protein ModC"/>
    <property type="match status" value="1"/>
</dbReference>
<evidence type="ECO:0000256" key="9">
    <source>
        <dbReference type="PROSITE-ProRule" id="PRU01213"/>
    </source>
</evidence>
<feature type="domain" description="ABC transporter" evidence="10">
    <location>
        <begin position="1"/>
        <end position="229"/>
    </location>
</feature>
<dbReference type="InterPro" id="IPR003439">
    <property type="entry name" value="ABC_transporter-like_ATP-bd"/>
</dbReference>
<dbReference type="Proteomes" id="UP000253872">
    <property type="component" value="Unassembled WGS sequence"/>
</dbReference>
<dbReference type="InterPro" id="IPR008995">
    <property type="entry name" value="Mo/tungstate-bd_C_term_dom"/>
</dbReference>
<sequence length="351" mass="39342">MLKLNLTQQLGELSLEANLEIPAQGVTAIFGRSGAGKSSLINLVAGLSHPDSGRITLGEKVLFDSQAGINLPPEKRKIGYVFQEPRLFPHYTIEKNLKYGVKHADNAHFKQIIQLLGIEPLLARYPAGLSGGEKQRIAIGRALLSQPDILLMDEPLSALDLPRKKELLDYLATLAKSVAIPILYVTHSLDEIVRLADRLILIERGKIVAFDTVNHVWHSPIFADWQPDSQKMSLLELPIIQHQPEYHMLGLAIEQQQLWIPVLPRYQFGEKLRLTIASKDVSIILERPQHSSIRNILKGEIVEIEEQQDRVDIAVKIGSETIWASISLWSFDEMALTIGQSVYIQIKTVSL</sequence>
<evidence type="ECO:0000259" key="11">
    <source>
        <dbReference type="PROSITE" id="PS51866"/>
    </source>
</evidence>
<dbReference type="GO" id="GO:0016887">
    <property type="term" value="F:ATP hydrolysis activity"/>
    <property type="evidence" value="ECO:0007669"/>
    <property type="project" value="InterPro"/>
</dbReference>
<evidence type="ECO:0000256" key="5">
    <source>
        <dbReference type="ARBA" id="ARBA00022741"/>
    </source>
</evidence>
<dbReference type="GO" id="GO:0016020">
    <property type="term" value="C:membrane"/>
    <property type="evidence" value="ECO:0007669"/>
    <property type="project" value="InterPro"/>
</dbReference>
<dbReference type="PANTHER" id="PTHR43514:SF4">
    <property type="entry name" value="ABC TRANSPORTER I FAMILY MEMBER 10"/>
    <property type="match status" value="1"/>
</dbReference>
<dbReference type="Pfam" id="PF03459">
    <property type="entry name" value="TOBE"/>
    <property type="match status" value="1"/>
</dbReference>
<protein>
    <submittedName>
        <fullName evidence="12">Molybdenum ABC transporter ATP-binding protein ModC</fullName>
        <ecNumber evidence="12">3.6.3.29</ecNumber>
    </submittedName>
</protein>
<evidence type="ECO:0000313" key="13">
    <source>
        <dbReference type="Proteomes" id="UP000253872"/>
    </source>
</evidence>
<keyword evidence="12" id="KW-0378">Hydrolase</keyword>
<evidence type="ECO:0000256" key="6">
    <source>
        <dbReference type="ARBA" id="ARBA00022840"/>
    </source>
</evidence>
<dbReference type="InterPro" id="IPR017871">
    <property type="entry name" value="ABC_transporter-like_CS"/>
</dbReference>
<dbReference type="PROSITE" id="PS51866">
    <property type="entry name" value="MOP"/>
    <property type="match status" value="1"/>
</dbReference>
<reference evidence="12 13" key="1">
    <citation type="submission" date="2018-05" db="EMBL/GenBank/DDBJ databases">
        <title>Draft Genome Sequences for a Diverse set of 7 Haemophilus Species.</title>
        <authorList>
            <person name="Nichols M."/>
            <person name="Topaz N."/>
            <person name="Wang X."/>
            <person name="Wang X."/>
            <person name="Boxrud D."/>
        </authorList>
    </citation>
    <scope>NUCLEOTIDE SEQUENCE [LARGE SCALE GENOMIC DNA]</scope>
    <source>
        <strain evidence="12 13">C2002001239</strain>
    </source>
</reference>
<dbReference type="STRING" id="1035839.GCA_000238795_01021"/>
<dbReference type="SMART" id="SM00382">
    <property type="entry name" value="AAA"/>
    <property type="match status" value="1"/>
</dbReference>
<feature type="domain" description="Mop" evidence="11">
    <location>
        <begin position="290"/>
        <end position="351"/>
    </location>
</feature>
<dbReference type="Gene3D" id="3.40.50.300">
    <property type="entry name" value="P-loop containing nucleotide triphosphate hydrolases"/>
    <property type="match status" value="1"/>
</dbReference>
<evidence type="ECO:0000259" key="10">
    <source>
        <dbReference type="PROSITE" id="PS50893"/>
    </source>
</evidence>
<keyword evidence="3 9" id="KW-0500">Molybdenum</keyword>
<dbReference type="GO" id="GO:0015098">
    <property type="term" value="F:molybdate ion transmembrane transporter activity"/>
    <property type="evidence" value="ECO:0007669"/>
    <property type="project" value="InterPro"/>
</dbReference>
<evidence type="ECO:0000256" key="7">
    <source>
        <dbReference type="ARBA" id="ARBA00022967"/>
    </source>
</evidence>
<dbReference type="SUPFAM" id="SSF52540">
    <property type="entry name" value="P-loop containing nucleoside triphosphate hydrolases"/>
    <property type="match status" value="1"/>
</dbReference>
<evidence type="ECO:0000256" key="4">
    <source>
        <dbReference type="ARBA" id="ARBA00022519"/>
    </source>
</evidence>
<keyword evidence="2" id="KW-1003">Cell membrane</keyword>
<dbReference type="InterPro" id="IPR011868">
    <property type="entry name" value="ModC_ABC_ATP-bd"/>
</dbReference>
<dbReference type="RefSeq" id="WP_111403051.1">
    <property type="nucleotide sequence ID" value="NZ_QEPN01000004.1"/>
</dbReference>
<dbReference type="EMBL" id="QEPN01000004">
    <property type="protein sequence ID" value="RDE71941.1"/>
    <property type="molecule type" value="Genomic_DNA"/>
</dbReference>
<keyword evidence="6 12" id="KW-0067">ATP-binding</keyword>
<dbReference type="InterPro" id="IPR027417">
    <property type="entry name" value="P-loop_NTPase"/>
</dbReference>
<dbReference type="PANTHER" id="PTHR43514">
    <property type="entry name" value="ABC TRANSPORTER I FAMILY MEMBER 10"/>
    <property type="match status" value="1"/>
</dbReference>
<organism evidence="12 13">
    <name type="scientific">Haemophilus sputorum</name>
    <dbReference type="NCBI Taxonomy" id="1078480"/>
    <lineage>
        <taxon>Bacteria</taxon>
        <taxon>Pseudomonadati</taxon>
        <taxon>Pseudomonadota</taxon>
        <taxon>Gammaproteobacteria</taxon>
        <taxon>Pasteurellales</taxon>
        <taxon>Pasteurellaceae</taxon>
        <taxon>Haemophilus</taxon>
    </lineage>
</organism>
<dbReference type="NCBIfam" id="NF008355">
    <property type="entry name" value="PRK11144.1"/>
    <property type="match status" value="1"/>
</dbReference>